<reference evidence="2 3" key="1">
    <citation type="journal article" date="2014" name="Int. J. Syst. Evol. Microbiol.">
        <title>Listeria floridensis sp. nov., Listeria aquatica sp. nov., Listeria cornellensis sp. nov., Listeria riparia sp. nov. and Listeria grandensis sp. nov., from agricultural and natural environments.</title>
        <authorList>
            <person name="den Bakker H.C."/>
            <person name="Warchocki S."/>
            <person name="Wright E.M."/>
            <person name="Allred A.F."/>
            <person name="Ahlstrom C."/>
            <person name="Manuel C.S."/>
            <person name="Stasiewicz M.J."/>
            <person name="Burrell A."/>
            <person name="Roof S."/>
            <person name="Strawn L."/>
            <person name="Fortes E.D."/>
            <person name="Nightingale K.K."/>
            <person name="Kephart D."/>
            <person name="Wiedmann M."/>
        </authorList>
    </citation>
    <scope>NUCLEOTIDE SEQUENCE [LARGE SCALE GENOMIC DNA]</scope>
    <source>
        <strain evidence="3">FSL F6-971</strain>
    </source>
</reference>
<dbReference type="OrthoDB" id="2426896at2"/>
<dbReference type="PATRIC" id="fig|1265819.5.peg.2279"/>
<sequence length="133" mass="15090">MAKGTIQLTTGEELAIDTKIIALTLFKLQHEKVIDGSFLKLLTMTGNQADVDMNLDVFSAMRSVYVAYRQANPVQYISFNAFMEQYEFDYEEVMEIYTAILQKESSSNLAKSFEKKTQAKGKPHDFHAMTSTV</sequence>
<accession>W7BIC8</accession>
<gene>
    <name evidence="2" type="ORF">PGRAN_11368</name>
</gene>
<evidence type="ECO:0000313" key="3">
    <source>
        <dbReference type="Proteomes" id="UP000019253"/>
    </source>
</evidence>
<keyword evidence="3" id="KW-1185">Reference proteome</keyword>
<dbReference type="Proteomes" id="UP000019253">
    <property type="component" value="Unassembled WGS sequence"/>
</dbReference>
<dbReference type="RefSeq" id="WP_036066999.1">
    <property type="nucleotide sequence ID" value="NZ_AODD01000015.1"/>
</dbReference>
<comment type="caution">
    <text evidence="2">The sequence shown here is derived from an EMBL/GenBank/DDBJ whole genome shotgun (WGS) entry which is preliminary data.</text>
</comment>
<feature type="region of interest" description="Disordered" evidence="1">
    <location>
        <begin position="112"/>
        <end position="133"/>
    </location>
</feature>
<proteinExistence type="predicted"/>
<name>W7BIC8_9LIST</name>
<evidence type="ECO:0000313" key="2">
    <source>
        <dbReference type="EMBL" id="EUJ22991.1"/>
    </source>
</evidence>
<protein>
    <submittedName>
        <fullName evidence="2">Uncharacterized protein</fullName>
    </submittedName>
</protein>
<dbReference type="AlphaFoldDB" id="W7BIC8"/>
<dbReference type="EMBL" id="AODD01000015">
    <property type="protein sequence ID" value="EUJ22991.1"/>
    <property type="molecule type" value="Genomic_DNA"/>
</dbReference>
<organism evidence="2 3">
    <name type="scientific">Listeria grandensis FSL F6-0971</name>
    <dbReference type="NCBI Taxonomy" id="1265819"/>
    <lineage>
        <taxon>Bacteria</taxon>
        <taxon>Bacillati</taxon>
        <taxon>Bacillota</taxon>
        <taxon>Bacilli</taxon>
        <taxon>Bacillales</taxon>
        <taxon>Listeriaceae</taxon>
        <taxon>Listeria</taxon>
    </lineage>
</organism>
<feature type="compositionally biased region" description="Basic and acidic residues" evidence="1">
    <location>
        <begin position="112"/>
        <end position="127"/>
    </location>
</feature>
<evidence type="ECO:0000256" key="1">
    <source>
        <dbReference type="SAM" id="MobiDB-lite"/>
    </source>
</evidence>
<dbReference type="STRING" id="1265819.PGRAN_11368"/>